<dbReference type="PANTHER" id="PTHR11208:SF98">
    <property type="entry name" value="RNA-BINDING KH DOMAIN-CONTAINING PROTEIN"/>
    <property type="match status" value="1"/>
</dbReference>
<keyword evidence="1" id="KW-0694">RNA-binding</keyword>
<evidence type="ECO:0000313" key="4">
    <source>
        <dbReference type="Proteomes" id="UP001515500"/>
    </source>
</evidence>
<dbReference type="GeneID" id="120249578"/>
<dbReference type="Pfam" id="PF22675">
    <property type="entry name" value="KH-I_KHDC4-BBP"/>
    <property type="match status" value="1"/>
</dbReference>
<name>A0AB40AGK0_DIOCR</name>
<dbReference type="RefSeq" id="XP_039114065.1">
    <property type="nucleotide sequence ID" value="XM_039258131.1"/>
</dbReference>
<dbReference type="GO" id="GO:0048024">
    <property type="term" value="P:regulation of mRNA splicing, via spliceosome"/>
    <property type="evidence" value="ECO:0007669"/>
    <property type="project" value="TreeGrafter"/>
</dbReference>
<dbReference type="InterPro" id="IPR055256">
    <property type="entry name" value="KH_1_KHDC4/BBP-like"/>
</dbReference>
<dbReference type="AlphaFoldDB" id="A0AB40AGK0"/>
<dbReference type="Gene3D" id="3.30.1370.10">
    <property type="entry name" value="K Homology domain, type 1"/>
    <property type="match status" value="1"/>
</dbReference>
<dbReference type="GO" id="GO:0005634">
    <property type="term" value="C:nucleus"/>
    <property type="evidence" value="ECO:0007669"/>
    <property type="project" value="TreeGrafter"/>
</dbReference>
<proteinExistence type="predicted"/>
<feature type="region of interest" description="Disordered" evidence="2">
    <location>
        <begin position="113"/>
        <end position="141"/>
    </location>
</feature>
<feature type="region of interest" description="Disordered" evidence="2">
    <location>
        <begin position="413"/>
        <end position="457"/>
    </location>
</feature>
<feature type="compositionally biased region" description="Basic and acidic residues" evidence="2">
    <location>
        <begin position="114"/>
        <end position="123"/>
    </location>
</feature>
<feature type="region of interest" description="Disordered" evidence="2">
    <location>
        <begin position="808"/>
        <end position="865"/>
    </location>
</feature>
<dbReference type="SUPFAM" id="SSF54791">
    <property type="entry name" value="Eukaryotic type KH-domain (KH-domain type I)"/>
    <property type="match status" value="1"/>
</dbReference>
<dbReference type="GO" id="GO:0003729">
    <property type="term" value="F:mRNA binding"/>
    <property type="evidence" value="ECO:0007669"/>
    <property type="project" value="TreeGrafter"/>
</dbReference>
<evidence type="ECO:0000256" key="2">
    <source>
        <dbReference type="SAM" id="MobiDB-lite"/>
    </source>
</evidence>
<dbReference type="InterPro" id="IPR036612">
    <property type="entry name" value="KH_dom_type_1_sf"/>
</dbReference>
<feature type="compositionally biased region" description="Polar residues" evidence="2">
    <location>
        <begin position="828"/>
        <end position="841"/>
    </location>
</feature>
<evidence type="ECO:0000259" key="3">
    <source>
        <dbReference type="Pfam" id="PF22675"/>
    </source>
</evidence>
<dbReference type="Proteomes" id="UP001515500">
    <property type="component" value="Chromosome 19"/>
</dbReference>
<dbReference type="RefSeq" id="XP_039114066.1">
    <property type="nucleotide sequence ID" value="XM_039258132.1"/>
</dbReference>
<dbReference type="InterPro" id="IPR045071">
    <property type="entry name" value="BBP-like"/>
</dbReference>
<feature type="region of interest" description="Disordered" evidence="2">
    <location>
        <begin position="59"/>
        <end position="79"/>
    </location>
</feature>
<dbReference type="PANTHER" id="PTHR11208">
    <property type="entry name" value="RNA-BINDING PROTEIN RELATED"/>
    <property type="match status" value="1"/>
</dbReference>
<accession>A0AB40AGK0</accession>
<reference evidence="5 6" key="1">
    <citation type="submission" date="2025-04" db="UniProtKB">
        <authorList>
            <consortium name="RefSeq"/>
        </authorList>
    </citation>
    <scope>IDENTIFICATION</scope>
</reference>
<evidence type="ECO:0000313" key="5">
    <source>
        <dbReference type="RefSeq" id="XP_039114065.1"/>
    </source>
</evidence>
<feature type="compositionally biased region" description="Basic and acidic residues" evidence="2">
    <location>
        <begin position="63"/>
        <end position="73"/>
    </location>
</feature>
<gene>
    <name evidence="5 6" type="primary">LOC120249578</name>
</gene>
<protein>
    <submittedName>
        <fullName evidence="5 6">Proline-rich protein 36 isoform X1</fullName>
    </submittedName>
</protein>
<sequence>MAAKIDQASSAEPSHALSIGPSAIAAASSPRVSMFVAKSGFVIPKNKLSGSLVPIYKSGGKADAGDTGKEETAKQVQRKTKWGADLTQDAAVRKGRALAYQTRVEQITKQLKTKSLEGVDDHNSSPNKASEIEPVSQQKHECSQLDLQSKKFEQLESEKREIIGELLRLNPSYKAPSDYKPLLKEAKVPIPNKAYLPYNFISLLLGPQSNTQKRLEQETGATIHVCGTKSATGEKHLITQSEIKEAQDSFEDLHVSISADTYEKIDAAVALIELLLTPVSGSLAAASTNPSSSAGNTVDISGPNHIVSTSGYGMMPIGAQGMPQPTPVRMLSVSPQFQSYPGSWFRPTLLSAQLNPSSGFVAPPIATTSISFPASSNNPFNLSTPFQCPPIGPVPRIPSTLSGPQIAAQVMRQPPNLPVPPQGQPIHGQQPPQPAYSTLPQPAFPATQPMSAGIPSSWSSVAVNSQSRPITPSGPPPNMPLTAPSPALPTMPRPQQPVYPSAITSLPSQVNLVNHMASVVASRPPSVNFPPSATIPSRSSVAPPFSSITPLQHTSSTAQATMLSQSIPAPVPHASPLIGAPAFNSSQMRPPSQSFASQTPLPSVLNPVLVPGQASRPTQPPLPSLQSSTLGPVSDSSKPPMVTNSILPSVVTPQRHPSSIDFTFQPLQGQVSASPNIHLPNVQSVAQNPNALPPAGPRAPLLRPSMHNMAPSVGTQGFGRPFAVNQAVPPTFGPTVSSQLSLPSMAPAARMTPPSFSPAPLAPNLHNPLLTRPLNLLNPHPQQNQPLPLNRPSNLQTPNYQFGNNQLGHAFGKPFPRTPGSQFYDPFSPTSVSSAPQQLANDLTKEKKPETDAEYEDLMASVGVR</sequence>
<organism evidence="4 6">
    <name type="scientific">Dioscorea cayennensis subsp. rotundata</name>
    <name type="common">White Guinea yam</name>
    <name type="synonym">Dioscorea rotundata</name>
    <dbReference type="NCBI Taxonomy" id="55577"/>
    <lineage>
        <taxon>Eukaryota</taxon>
        <taxon>Viridiplantae</taxon>
        <taxon>Streptophyta</taxon>
        <taxon>Embryophyta</taxon>
        <taxon>Tracheophyta</taxon>
        <taxon>Spermatophyta</taxon>
        <taxon>Magnoliopsida</taxon>
        <taxon>Liliopsida</taxon>
        <taxon>Dioscoreales</taxon>
        <taxon>Dioscoreaceae</taxon>
        <taxon>Dioscorea</taxon>
    </lineage>
</organism>
<evidence type="ECO:0000313" key="6">
    <source>
        <dbReference type="RefSeq" id="XP_039114066.1"/>
    </source>
</evidence>
<feature type="domain" description="KHDC4/BBP-like KH-domain type I" evidence="3">
    <location>
        <begin position="197"/>
        <end position="276"/>
    </location>
</feature>
<evidence type="ECO:0000256" key="1">
    <source>
        <dbReference type="ARBA" id="ARBA00022884"/>
    </source>
</evidence>
<keyword evidence="4" id="KW-1185">Reference proteome</keyword>
<feature type="region of interest" description="Disordered" evidence="2">
    <location>
        <begin position="610"/>
        <end position="639"/>
    </location>
</feature>